<dbReference type="EMBL" id="JAERQJ010000008">
    <property type="protein sequence ID" value="MBL0685305.1"/>
    <property type="molecule type" value="Genomic_DNA"/>
</dbReference>
<comment type="caution">
    <text evidence="1">The sequence shown here is derived from an EMBL/GenBank/DDBJ whole genome shotgun (WGS) entry which is preliminary data.</text>
</comment>
<evidence type="ECO:0000313" key="1">
    <source>
        <dbReference type="EMBL" id="MBL0685305.1"/>
    </source>
</evidence>
<dbReference type="AlphaFoldDB" id="A0A937A0L1"/>
<dbReference type="Proteomes" id="UP000651057">
    <property type="component" value="Unassembled WGS sequence"/>
</dbReference>
<protein>
    <submittedName>
        <fullName evidence="1">Uncharacterized protein</fullName>
    </submittedName>
</protein>
<evidence type="ECO:0000313" key="2">
    <source>
        <dbReference type="Proteomes" id="UP000651057"/>
    </source>
</evidence>
<keyword evidence="2" id="KW-1185">Reference proteome</keyword>
<gene>
    <name evidence="1" type="ORF">JJQ60_17360</name>
</gene>
<proteinExistence type="predicted"/>
<reference evidence="1" key="1">
    <citation type="submission" date="2021-01" db="EMBL/GenBank/DDBJ databases">
        <authorList>
            <person name="Zhong Y.L."/>
        </authorList>
    </citation>
    <scope>NUCLEOTIDE SEQUENCE</scope>
    <source>
        <strain evidence="1">KCTC 23302</strain>
    </source>
</reference>
<name>A0A937A0L1_9FLAO</name>
<sequence>MMENSTKETRVTFSFRISEANKLITVDNLELPKHTKMVKGLQLISDYPDKLYYRGSQRIEIGGEELFPDGFDSKILMSSLSVAPKERFFDLGAVLPGDLSVKVRYQDTDHPSTDFGEGYKVSLIILIHEAV</sequence>
<organism evidence="1 2">
    <name type="scientific">Aquimarina mytili</name>
    <dbReference type="NCBI Taxonomy" id="874423"/>
    <lineage>
        <taxon>Bacteria</taxon>
        <taxon>Pseudomonadati</taxon>
        <taxon>Bacteroidota</taxon>
        <taxon>Flavobacteriia</taxon>
        <taxon>Flavobacteriales</taxon>
        <taxon>Flavobacteriaceae</taxon>
        <taxon>Aquimarina</taxon>
    </lineage>
</organism>
<accession>A0A937A0L1</accession>